<dbReference type="CDD" id="cd05233">
    <property type="entry name" value="SDR_c"/>
    <property type="match status" value="1"/>
</dbReference>
<sequence>MTTRLANKIAIITGSSSGIGRATALLFAQQGATIICSDIRPTPRPETSSSAPSPATLLPTTQELEKLGHPTLFVPTDITQPASVQNLIKTTVDKFGRLDILFNNAGISPEAADPRPVWDYPESYFDSTLAVNLKGVFLGTKYAALQMKSQSPGPSGDRGWIVNTASVLGLNGTPGTSGYVASKHGVMGLTKTAAWDCAEWRIHVNAVCPGYTATSMTAAFWDDGEVMARLRGLHPFRGLGTAEDIARAALFLASEDAGWVTGVGLPVDGGYSSL</sequence>
<dbReference type="OrthoDB" id="417891at2759"/>
<dbReference type="PROSITE" id="PS00061">
    <property type="entry name" value="ADH_SHORT"/>
    <property type="match status" value="1"/>
</dbReference>
<dbReference type="PRINTS" id="PR00081">
    <property type="entry name" value="GDHRDH"/>
</dbReference>
<keyword evidence="3" id="KW-0560">Oxidoreductase</keyword>
<evidence type="ECO:0000313" key="5">
    <source>
        <dbReference type="Proteomes" id="UP000799324"/>
    </source>
</evidence>
<comment type="similarity">
    <text evidence="1">Belongs to the short-chain dehydrogenases/reductases (SDR) family.</text>
</comment>
<keyword evidence="2" id="KW-0521">NADP</keyword>
<dbReference type="AlphaFoldDB" id="A0A6A6SMF7"/>
<protein>
    <submittedName>
        <fullName evidence="4">NAD(P)-binding protein</fullName>
    </submittedName>
</protein>
<dbReference type="Pfam" id="PF13561">
    <property type="entry name" value="adh_short_C2"/>
    <property type="match status" value="1"/>
</dbReference>
<dbReference type="PRINTS" id="PR00080">
    <property type="entry name" value="SDRFAMILY"/>
</dbReference>
<dbReference type="InterPro" id="IPR002347">
    <property type="entry name" value="SDR_fam"/>
</dbReference>
<dbReference type="Proteomes" id="UP000799324">
    <property type="component" value="Unassembled WGS sequence"/>
</dbReference>
<accession>A0A6A6SMF7</accession>
<dbReference type="InterPro" id="IPR036291">
    <property type="entry name" value="NAD(P)-bd_dom_sf"/>
</dbReference>
<keyword evidence="5" id="KW-1185">Reference proteome</keyword>
<name>A0A6A6SMF7_9PLEO</name>
<dbReference type="InterPro" id="IPR020904">
    <property type="entry name" value="Sc_DH/Rdtase_CS"/>
</dbReference>
<dbReference type="PANTHER" id="PTHR24321:SF8">
    <property type="entry name" value="ESTRADIOL 17-BETA-DEHYDROGENASE 8-RELATED"/>
    <property type="match status" value="1"/>
</dbReference>
<dbReference type="GO" id="GO:0016491">
    <property type="term" value="F:oxidoreductase activity"/>
    <property type="evidence" value="ECO:0007669"/>
    <property type="project" value="UniProtKB-KW"/>
</dbReference>
<dbReference type="PANTHER" id="PTHR24321">
    <property type="entry name" value="DEHYDROGENASES, SHORT CHAIN"/>
    <property type="match status" value="1"/>
</dbReference>
<dbReference type="Gene3D" id="3.40.50.720">
    <property type="entry name" value="NAD(P)-binding Rossmann-like Domain"/>
    <property type="match status" value="1"/>
</dbReference>
<evidence type="ECO:0000256" key="3">
    <source>
        <dbReference type="ARBA" id="ARBA00023002"/>
    </source>
</evidence>
<dbReference type="SUPFAM" id="SSF51735">
    <property type="entry name" value="NAD(P)-binding Rossmann-fold domains"/>
    <property type="match status" value="1"/>
</dbReference>
<evidence type="ECO:0000256" key="2">
    <source>
        <dbReference type="ARBA" id="ARBA00022857"/>
    </source>
</evidence>
<proteinExistence type="inferred from homology"/>
<dbReference type="EMBL" id="MU004510">
    <property type="protein sequence ID" value="KAF2649026.1"/>
    <property type="molecule type" value="Genomic_DNA"/>
</dbReference>
<evidence type="ECO:0000256" key="1">
    <source>
        <dbReference type="ARBA" id="ARBA00006484"/>
    </source>
</evidence>
<dbReference type="FunFam" id="3.40.50.720:FF:000084">
    <property type="entry name" value="Short-chain dehydrogenase reductase"/>
    <property type="match status" value="1"/>
</dbReference>
<evidence type="ECO:0000313" key="4">
    <source>
        <dbReference type="EMBL" id="KAF2649026.1"/>
    </source>
</evidence>
<reference evidence="4" key="1">
    <citation type="journal article" date="2020" name="Stud. Mycol.">
        <title>101 Dothideomycetes genomes: a test case for predicting lifestyles and emergence of pathogens.</title>
        <authorList>
            <person name="Haridas S."/>
            <person name="Albert R."/>
            <person name="Binder M."/>
            <person name="Bloem J."/>
            <person name="Labutti K."/>
            <person name="Salamov A."/>
            <person name="Andreopoulos B."/>
            <person name="Baker S."/>
            <person name="Barry K."/>
            <person name="Bills G."/>
            <person name="Bluhm B."/>
            <person name="Cannon C."/>
            <person name="Castanera R."/>
            <person name="Culley D."/>
            <person name="Daum C."/>
            <person name="Ezra D."/>
            <person name="Gonzalez J."/>
            <person name="Henrissat B."/>
            <person name="Kuo A."/>
            <person name="Liang C."/>
            <person name="Lipzen A."/>
            <person name="Lutzoni F."/>
            <person name="Magnuson J."/>
            <person name="Mondo S."/>
            <person name="Nolan M."/>
            <person name="Ohm R."/>
            <person name="Pangilinan J."/>
            <person name="Park H.-J."/>
            <person name="Ramirez L."/>
            <person name="Alfaro M."/>
            <person name="Sun H."/>
            <person name="Tritt A."/>
            <person name="Yoshinaga Y."/>
            <person name="Zwiers L.-H."/>
            <person name="Turgeon B."/>
            <person name="Goodwin S."/>
            <person name="Spatafora J."/>
            <person name="Crous P."/>
            <person name="Grigoriev I."/>
        </authorList>
    </citation>
    <scope>NUCLEOTIDE SEQUENCE</scope>
    <source>
        <strain evidence="4">CBS 122681</strain>
    </source>
</reference>
<organism evidence="4 5">
    <name type="scientific">Lophiostoma macrostomum CBS 122681</name>
    <dbReference type="NCBI Taxonomy" id="1314788"/>
    <lineage>
        <taxon>Eukaryota</taxon>
        <taxon>Fungi</taxon>
        <taxon>Dikarya</taxon>
        <taxon>Ascomycota</taxon>
        <taxon>Pezizomycotina</taxon>
        <taxon>Dothideomycetes</taxon>
        <taxon>Pleosporomycetidae</taxon>
        <taxon>Pleosporales</taxon>
        <taxon>Lophiostomataceae</taxon>
        <taxon>Lophiostoma</taxon>
    </lineage>
</organism>
<gene>
    <name evidence="4" type="ORF">K491DRAFT_698442</name>
</gene>